<evidence type="ECO:0000256" key="5">
    <source>
        <dbReference type="RuleBase" id="RU003615"/>
    </source>
</evidence>
<name>A0A6L5XBM9_9BACT</name>
<dbReference type="Pfam" id="PF00404">
    <property type="entry name" value="Dockerin_1"/>
    <property type="match status" value="1"/>
</dbReference>
<comment type="catalytic activity">
    <reaction evidence="6">
        <text>Endohydrolysis of (1-&gt;4)-alpha-D-glucosidic linkages in polysaccharides containing three or more (1-&gt;4)-alpha-linked D-glucose units.</text>
        <dbReference type="EC" id="3.2.1.1"/>
    </reaction>
</comment>
<evidence type="ECO:0000256" key="1">
    <source>
        <dbReference type="ARBA" id="ARBA00008061"/>
    </source>
</evidence>
<dbReference type="InterPro" id="IPR002105">
    <property type="entry name" value="Dockerin_1_rpt"/>
</dbReference>
<dbReference type="InterPro" id="IPR018247">
    <property type="entry name" value="EF_Hand_1_Ca_BS"/>
</dbReference>
<feature type="signal peptide" evidence="7">
    <location>
        <begin position="1"/>
        <end position="19"/>
    </location>
</feature>
<dbReference type="PROSITE" id="PS51766">
    <property type="entry name" value="DOCKERIN"/>
    <property type="match status" value="1"/>
</dbReference>
<dbReference type="Gene3D" id="3.20.20.80">
    <property type="entry name" value="Glycosidases"/>
    <property type="match status" value="1"/>
</dbReference>
<accession>A0A6L5XBM9</accession>
<dbReference type="CDD" id="cd14256">
    <property type="entry name" value="Dockerin_I"/>
    <property type="match status" value="1"/>
</dbReference>
<dbReference type="EC" id="3.2.1.1" evidence="6"/>
<dbReference type="AlphaFoldDB" id="A0A6L5XBM9"/>
<dbReference type="EMBL" id="VULT01000003">
    <property type="protein sequence ID" value="MSS16673.1"/>
    <property type="molecule type" value="Genomic_DNA"/>
</dbReference>
<dbReference type="RefSeq" id="WP_154327302.1">
    <property type="nucleotide sequence ID" value="NZ_CP045696.1"/>
</dbReference>
<gene>
    <name evidence="9" type="ORF">FYJ29_02635</name>
</gene>
<dbReference type="SUPFAM" id="SSF63446">
    <property type="entry name" value="Type I dockerin domain"/>
    <property type="match status" value="1"/>
</dbReference>
<evidence type="ECO:0000256" key="3">
    <source>
        <dbReference type="ARBA" id="ARBA00023277"/>
    </source>
</evidence>
<comment type="caution">
    <text evidence="9">The sequence shown here is derived from an EMBL/GenBank/DDBJ whole genome shotgun (WGS) entry which is preliminary data.</text>
</comment>
<comment type="similarity">
    <text evidence="1 5">Belongs to the glycosyl hydrolase 13 family.</text>
</comment>
<evidence type="ECO:0000256" key="2">
    <source>
        <dbReference type="ARBA" id="ARBA00022801"/>
    </source>
</evidence>
<dbReference type="Pfam" id="PF00128">
    <property type="entry name" value="Alpha-amylase"/>
    <property type="match status" value="1"/>
</dbReference>
<dbReference type="PROSITE" id="PS00018">
    <property type="entry name" value="EF_HAND_1"/>
    <property type="match status" value="2"/>
</dbReference>
<feature type="chain" id="PRO_5027029521" description="Alpha-amylase" evidence="7">
    <location>
        <begin position="20"/>
        <end position="684"/>
    </location>
</feature>
<dbReference type="InterPro" id="IPR059177">
    <property type="entry name" value="GH29D-like_dom"/>
</dbReference>
<dbReference type="Pfam" id="PF13290">
    <property type="entry name" value="CHB_HEX_C_1"/>
    <property type="match status" value="1"/>
</dbReference>
<evidence type="ECO:0000313" key="10">
    <source>
        <dbReference type="Proteomes" id="UP000483362"/>
    </source>
</evidence>
<keyword evidence="7" id="KW-0732">Signal</keyword>
<dbReference type="Gene3D" id="1.10.1330.10">
    <property type="entry name" value="Dockerin domain"/>
    <property type="match status" value="1"/>
</dbReference>
<dbReference type="Proteomes" id="UP000483362">
    <property type="component" value="Unassembled WGS sequence"/>
</dbReference>
<dbReference type="InterPro" id="IPR036439">
    <property type="entry name" value="Dockerin_dom_sf"/>
</dbReference>
<dbReference type="SUPFAM" id="SSF51445">
    <property type="entry name" value="(Trans)glycosidases"/>
    <property type="match status" value="1"/>
</dbReference>
<protein>
    <recommendedName>
        <fullName evidence="6">Alpha-amylase</fullName>
        <ecNumber evidence="6">3.2.1.1</ecNumber>
    </recommendedName>
</protein>
<keyword evidence="4 6" id="KW-0326">Glycosidase</keyword>
<dbReference type="SMART" id="SM00642">
    <property type="entry name" value="Aamy"/>
    <property type="match status" value="1"/>
</dbReference>
<dbReference type="InterPro" id="IPR006046">
    <property type="entry name" value="Alpha_amylase"/>
</dbReference>
<evidence type="ECO:0000259" key="8">
    <source>
        <dbReference type="PROSITE" id="PS51766"/>
    </source>
</evidence>
<evidence type="ECO:0000256" key="7">
    <source>
        <dbReference type="SAM" id="SignalP"/>
    </source>
</evidence>
<keyword evidence="10" id="KW-1185">Reference proteome</keyword>
<dbReference type="InterPro" id="IPR017853">
    <property type="entry name" value="GH"/>
</dbReference>
<dbReference type="CDD" id="cd11314">
    <property type="entry name" value="AmyAc_arch_bac_plant_AmyA"/>
    <property type="match status" value="1"/>
</dbReference>
<dbReference type="GO" id="GO:0000272">
    <property type="term" value="P:polysaccharide catabolic process"/>
    <property type="evidence" value="ECO:0007669"/>
    <property type="project" value="InterPro"/>
</dbReference>
<evidence type="ECO:0000313" key="9">
    <source>
        <dbReference type="EMBL" id="MSS16673.1"/>
    </source>
</evidence>
<keyword evidence="3 6" id="KW-0119">Carbohydrate metabolism</keyword>
<evidence type="ECO:0000256" key="4">
    <source>
        <dbReference type="ARBA" id="ARBA00023295"/>
    </source>
</evidence>
<sequence>MRKIYMLLALAALPVMAWAAGWPANYGGVMLQGFYWDSYDDTYWPTLESQAGELSPYFSLVWIPQSGNCGGTSMGYDDLYWFSNYNSSFGNEQQLRSLISTFKSKGIGTIADVVINHRKTPSDWFTFPTETYNGVTYAMTAADICANDDGGATATQAAKQGVTLSGNNDTGEDWSGMRDLDHKSANVQTIVKAYLGFLLNDLGYTGFRYDMVKGYDGSFTGLYNSASQPAFSVGEYWDGNPDKVIDWLNATKVGGTIMSAAFDYPFRYTVRDAINKGNWASLSGTTLASQSAYRQYAVTFIENHDTEYRSSSAPQDPIKKDTLAANAYLLAMPGTPCVFLKHWQDYKQEIKGMIDARKLAGITNTSTYVNYKSAATYYAVKVNGDHCHLMAAVGPGVGAVTSSQYTEIMSGYHYKYFLEKTAETAWIDKADGEYSDAFDARLTAVSATSGATVVYTTDGTEPTASSTQVQSGATVHIDKACTLKAGLLKGGKVSGIVTRSYTFKAPDDFKPYTFNVYLEDPTASPNNWSAVYYYSWDSNSSAQQDGNWPGTAATATKVVKGTKFYYRTYTKTSRNYYINFVFNQGGATAGTHQTVDVQRVKGDAYFKVTTQTNKYEVEDVTSQYAGTAGDINDDGVVNVTDVTALINVILGTASYSDATCDLNGDGQVNVTDVTTLINVILAGN</sequence>
<dbReference type="PRINTS" id="PR00110">
    <property type="entry name" value="ALPHAAMYLASE"/>
</dbReference>
<feature type="domain" description="Dockerin" evidence="8">
    <location>
        <begin position="624"/>
        <end position="684"/>
    </location>
</feature>
<evidence type="ECO:0000256" key="6">
    <source>
        <dbReference type="RuleBase" id="RU361134"/>
    </source>
</evidence>
<dbReference type="PANTHER" id="PTHR43447">
    <property type="entry name" value="ALPHA-AMYLASE"/>
    <property type="match status" value="1"/>
</dbReference>
<proteinExistence type="inferred from homology"/>
<reference evidence="9 10" key="1">
    <citation type="submission" date="2019-08" db="EMBL/GenBank/DDBJ databases">
        <title>In-depth cultivation of the pig gut microbiome towards novel bacterial diversity and tailored functional studies.</title>
        <authorList>
            <person name="Wylensek D."/>
            <person name="Hitch T.C.A."/>
            <person name="Clavel T."/>
        </authorList>
    </citation>
    <scope>NUCLEOTIDE SEQUENCE [LARGE SCALE GENOMIC DNA]</scope>
    <source>
        <strain evidence="9 10">Oil-RF-744-WCA-WT-10</strain>
    </source>
</reference>
<dbReference type="InterPro" id="IPR006047">
    <property type="entry name" value="GH13_cat_dom"/>
</dbReference>
<dbReference type="GO" id="GO:0043169">
    <property type="term" value="F:cation binding"/>
    <property type="evidence" value="ECO:0007669"/>
    <property type="project" value="InterPro"/>
</dbReference>
<dbReference type="InterPro" id="IPR016134">
    <property type="entry name" value="Dockerin_dom"/>
</dbReference>
<dbReference type="GO" id="GO:0004556">
    <property type="term" value="F:alpha-amylase activity"/>
    <property type="evidence" value="ECO:0007669"/>
    <property type="project" value="UniProtKB-UniRule"/>
</dbReference>
<keyword evidence="2 6" id="KW-0378">Hydrolase</keyword>
<organism evidence="9 10">
    <name type="scientific">Sodaliphilus pleomorphus</name>
    <dbReference type="NCBI Taxonomy" id="2606626"/>
    <lineage>
        <taxon>Bacteria</taxon>
        <taxon>Pseudomonadati</taxon>
        <taxon>Bacteroidota</taxon>
        <taxon>Bacteroidia</taxon>
        <taxon>Bacteroidales</taxon>
        <taxon>Muribaculaceae</taxon>
        <taxon>Sodaliphilus</taxon>
    </lineage>
</organism>